<dbReference type="PANTHER" id="PTHR42058:SF1">
    <property type="entry name" value="G-PROTEIN COUPLED RECEPTORS FAMILY 2 PROFILE 2 DOMAIN-CONTAINING PROTEIN"/>
    <property type="match status" value="1"/>
</dbReference>
<dbReference type="PANTHER" id="PTHR42058">
    <property type="entry name" value="G_PROTEIN_RECEP_F2_4 DOMAIN-CONTAINING PROTEIN"/>
    <property type="match status" value="1"/>
</dbReference>
<evidence type="ECO:0000256" key="1">
    <source>
        <dbReference type="SAM" id="MobiDB-lite"/>
    </source>
</evidence>
<keyword evidence="2" id="KW-1133">Transmembrane helix</keyword>
<gene>
    <name evidence="3" type="ORF">ARAM_005042</name>
</gene>
<sequence length="438" mass="48161">MTATGNSTTLCPAPFIAELSIEDGDGYILGRWCEDLVVGNETVSCCFPCPITDWVYSDDFTTDMVPWIGLCVLILIVIPILTYFVLPSRTTQRHYLKTSPLMGFVFMSVAFVVPLGTTARHCHDSITPNNWLSNTSCAVSGSLLLYGAWVLIIGCFFRSISLYVQLCWDIEPGKTFRIVALGCIFVGSLVMLGIALGLSGVSYQVGDVCYISYPRSIGSFWTPLFAVAFVSFMIQLYIMGYCVCGVLTTGITAGLSIFKRSESPDGMISRAEAARETSSRIWRILNLQWRAIAIACLILSFVVFLGQAVLRFRSPAEYSVQDLAPWVHCLIRANGDASACLGYTNWIGSNETTSMIALCLLASGGLFGMACAVRWPMILACFDLAKEKKDLLLHTWRERQSRERPPDLERISSHNHSLGGVSSPTTLSKIDRMSALSV</sequence>
<accession>A0A0F8UPV0</accession>
<evidence type="ECO:0000313" key="4">
    <source>
        <dbReference type="Proteomes" id="UP000034291"/>
    </source>
</evidence>
<dbReference type="EMBL" id="JZBS01001754">
    <property type="protein sequence ID" value="KKK21523.1"/>
    <property type="molecule type" value="Genomic_DNA"/>
</dbReference>
<feature type="transmembrane region" description="Helical" evidence="2">
    <location>
        <begin position="131"/>
        <end position="157"/>
    </location>
</feature>
<keyword evidence="2" id="KW-0812">Transmembrane</keyword>
<keyword evidence="2" id="KW-0472">Membrane</keyword>
<feature type="transmembrane region" description="Helical" evidence="2">
    <location>
        <begin position="355"/>
        <end position="382"/>
    </location>
</feature>
<evidence type="ECO:0000313" key="3">
    <source>
        <dbReference type="EMBL" id="KKK21523.1"/>
    </source>
</evidence>
<protein>
    <recommendedName>
        <fullName evidence="5">G-protein coupled receptors family 2 profile 2 domain-containing protein</fullName>
    </recommendedName>
</protein>
<evidence type="ECO:0008006" key="5">
    <source>
        <dbReference type="Google" id="ProtNLM"/>
    </source>
</evidence>
<feature type="region of interest" description="Disordered" evidence="1">
    <location>
        <begin position="404"/>
        <end position="438"/>
    </location>
</feature>
<evidence type="ECO:0000256" key="2">
    <source>
        <dbReference type="SAM" id="Phobius"/>
    </source>
</evidence>
<feature type="transmembrane region" description="Helical" evidence="2">
    <location>
        <begin position="98"/>
        <end position="119"/>
    </location>
</feature>
<feature type="transmembrane region" description="Helical" evidence="2">
    <location>
        <begin position="64"/>
        <end position="86"/>
    </location>
</feature>
<reference evidence="3 4" key="1">
    <citation type="submission" date="2015-02" db="EMBL/GenBank/DDBJ databases">
        <title>Draft Genome Sequences of Two Closely-Related Aflatoxigenic Aspergillus Species Obtained from the Cote d'Ivoire.</title>
        <authorList>
            <person name="Moore G.G."/>
            <person name="Beltz S.B."/>
            <person name="Mack B.M."/>
        </authorList>
    </citation>
    <scope>NUCLEOTIDE SEQUENCE [LARGE SCALE GENOMIC DNA]</scope>
    <source>
        <strain evidence="3 4">SRRC1468</strain>
    </source>
</reference>
<comment type="caution">
    <text evidence="3">The sequence shown here is derived from an EMBL/GenBank/DDBJ whole genome shotgun (WGS) entry which is preliminary data.</text>
</comment>
<organism evidence="3 4">
    <name type="scientific">Aspergillus rambellii</name>
    <dbReference type="NCBI Taxonomy" id="308745"/>
    <lineage>
        <taxon>Eukaryota</taxon>
        <taxon>Fungi</taxon>
        <taxon>Dikarya</taxon>
        <taxon>Ascomycota</taxon>
        <taxon>Pezizomycotina</taxon>
        <taxon>Eurotiomycetes</taxon>
        <taxon>Eurotiomycetidae</taxon>
        <taxon>Eurotiales</taxon>
        <taxon>Aspergillaceae</taxon>
        <taxon>Aspergillus</taxon>
        <taxon>Aspergillus subgen. Nidulantes</taxon>
    </lineage>
</organism>
<dbReference type="OrthoDB" id="26203at2759"/>
<name>A0A0F8UPV0_9EURO</name>
<feature type="compositionally biased region" description="Polar residues" evidence="1">
    <location>
        <begin position="414"/>
        <end position="428"/>
    </location>
</feature>
<keyword evidence="4" id="KW-1185">Reference proteome</keyword>
<proteinExistence type="predicted"/>
<dbReference type="InterPro" id="IPR053247">
    <property type="entry name" value="GPCR_GPR1/git3-like"/>
</dbReference>
<feature type="transmembrane region" description="Helical" evidence="2">
    <location>
        <begin position="178"/>
        <end position="205"/>
    </location>
</feature>
<feature type="transmembrane region" description="Helical" evidence="2">
    <location>
        <begin position="289"/>
        <end position="310"/>
    </location>
</feature>
<feature type="transmembrane region" description="Helical" evidence="2">
    <location>
        <begin position="225"/>
        <end position="258"/>
    </location>
</feature>
<dbReference type="AlphaFoldDB" id="A0A0F8UPV0"/>
<dbReference type="STRING" id="308745.A0A0F8UPV0"/>
<dbReference type="Proteomes" id="UP000034291">
    <property type="component" value="Unassembled WGS sequence"/>
</dbReference>